<keyword evidence="5" id="KW-0812">Transmembrane</keyword>
<dbReference type="InterPro" id="IPR001460">
    <property type="entry name" value="PCN-bd_Tpept"/>
</dbReference>
<keyword evidence="8" id="KW-0131">Cell cycle</keyword>
<feature type="region of interest" description="Disordered" evidence="4">
    <location>
        <begin position="1"/>
        <end position="154"/>
    </location>
</feature>
<feature type="compositionally biased region" description="Basic and acidic residues" evidence="4">
    <location>
        <begin position="1"/>
        <end position="14"/>
    </location>
</feature>
<comment type="similarity">
    <text evidence="2">Belongs to the transpeptidase family.</text>
</comment>
<dbReference type="Proteomes" id="UP000567795">
    <property type="component" value="Unassembled WGS sequence"/>
</dbReference>
<comment type="caution">
    <text evidence="8">The sequence shown here is derived from an EMBL/GenBank/DDBJ whole genome shotgun (WGS) entry which is preliminary data.</text>
</comment>
<evidence type="ECO:0000256" key="1">
    <source>
        <dbReference type="ARBA" id="ARBA00004370"/>
    </source>
</evidence>
<protein>
    <submittedName>
        <fullName evidence="8">Cell division protein FtsI (Penicillin-binding protein 3)</fullName>
    </submittedName>
</protein>
<proteinExistence type="inferred from homology"/>
<feature type="domain" description="Penicillin-binding protein dimerisation" evidence="7">
    <location>
        <begin position="205"/>
        <end position="361"/>
    </location>
</feature>
<dbReference type="Gene3D" id="3.40.710.10">
    <property type="entry name" value="DD-peptidase/beta-lactamase superfamily"/>
    <property type="match status" value="1"/>
</dbReference>
<dbReference type="Gene3D" id="3.90.1310.10">
    <property type="entry name" value="Penicillin-binding protein 2a (Domain 2)"/>
    <property type="match status" value="1"/>
</dbReference>
<dbReference type="GO" id="GO:0071555">
    <property type="term" value="P:cell wall organization"/>
    <property type="evidence" value="ECO:0007669"/>
    <property type="project" value="TreeGrafter"/>
</dbReference>
<feature type="compositionally biased region" description="Low complexity" evidence="4">
    <location>
        <begin position="47"/>
        <end position="63"/>
    </location>
</feature>
<keyword evidence="9" id="KW-1185">Reference proteome</keyword>
<evidence type="ECO:0000256" key="4">
    <source>
        <dbReference type="SAM" id="MobiDB-lite"/>
    </source>
</evidence>
<dbReference type="InterPro" id="IPR036138">
    <property type="entry name" value="PBP_dimer_sf"/>
</dbReference>
<dbReference type="InterPro" id="IPR050515">
    <property type="entry name" value="Beta-lactam/transpept"/>
</dbReference>
<dbReference type="Gene3D" id="3.30.450.330">
    <property type="match status" value="1"/>
</dbReference>
<feature type="compositionally biased region" description="Basic residues" evidence="4">
    <location>
        <begin position="144"/>
        <end position="154"/>
    </location>
</feature>
<evidence type="ECO:0000256" key="3">
    <source>
        <dbReference type="ARBA" id="ARBA00023136"/>
    </source>
</evidence>
<feature type="compositionally biased region" description="Low complexity" evidence="4">
    <location>
        <begin position="133"/>
        <end position="143"/>
    </location>
</feature>
<evidence type="ECO:0000256" key="5">
    <source>
        <dbReference type="SAM" id="Phobius"/>
    </source>
</evidence>
<evidence type="ECO:0000313" key="8">
    <source>
        <dbReference type="EMBL" id="NYI07095.1"/>
    </source>
</evidence>
<dbReference type="SUPFAM" id="SSF56519">
    <property type="entry name" value="Penicillin binding protein dimerisation domain"/>
    <property type="match status" value="1"/>
</dbReference>
<dbReference type="GO" id="GO:0005886">
    <property type="term" value="C:plasma membrane"/>
    <property type="evidence" value="ECO:0007669"/>
    <property type="project" value="TreeGrafter"/>
</dbReference>
<gene>
    <name evidence="8" type="ORF">FHU37_004038</name>
</gene>
<comment type="subcellular location">
    <subcellularLocation>
        <location evidence="1">Membrane</location>
    </subcellularLocation>
</comment>
<sequence>MPSESDERRGDGVRRTGRRAGTGGRGAADGRAAANGRGSGGQRGGDRAPAGRRASRPTGASGAPVRAGDGTARRPRPASASRQPRDRRREELRSRTGRHPVPGARQAAAGRPRPATAGRGSTDRTARPPRPTGRPAGRAGRPTAPRRRPVARVRLGRPRRRLHIVGVLLALVLVVFTGRLVQIQALDTATYVDRAQSARAGSESITAPRGDITDRNGTVLATTRTAYDITADPTMFTEELTGDPDAPATAAALLAPILGTEAADLEALLRTPDTRYVRLAGQVDPQTWNQIRELRAILAEQSPDGSRNVLVGLFSEENGQREYPGGDLAASVLGYVSADGQGGGGLEYQLDDTLTGQDGRIDFTRAGAYQVPTAYGEESSAVPGSDVTLTLDSRIQWFAQQAITDRVAEAGAQSGYVIVQDTATGEILAMASTPGYDPGDLSSASSEQLRNPAVQDVYEPGSTAKLITMAAVLEEGVAAPDTHVTVPGTLRRADRVFHDDVEHDTWHLTLAGVLAKSSNIGTILAAEQLGDTQAEANEVLHDYLTRFGLGQQTGLGFPGESPGLLAAPEQWNASQQYTIPFGQGLSLNAVQATSVFSTVANGGVRVEPTLVSAITGPDGRVQPAPEPERTRVISEETADTLMRMLETVVHDEEGTGTRASIPGYRIGGKTGTANRVDDSGSYNGYTASFIGVGPVDNPRLTVSCTIQDPVGDHYGGSLCGPVFKDVMEFALKTLRIPPSGEAPSDMPVTW</sequence>
<dbReference type="GO" id="GO:0008658">
    <property type="term" value="F:penicillin binding"/>
    <property type="evidence" value="ECO:0007669"/>
    <property type="project" value="InterPro"/>
</dbReference>
<evidence type="ECO:0000259" key="7">
    <source>
        <dbReference type="Pfam" id="PF03717"/>
    </source>
</evidence>
<dbReference type="SUPFAM" id="SSF56601">
    <property type="entry name" value="beta-lactamase/transpeptidase-like"/>
    <property type="match status" value="1"/>
</dbReference>
<dbReference type="InterPro" id="IPR012338">
    <property type="entry name" value="Beta-lactam/transpept-like"/>
</dbReference>
<feature type="domain" description="Penicillin-binding protein transpeptidase" evidence="6">
    <location>
        <begin position="415"/>
        <end position="728"/>
    </location>
</feature>
<dbReference type="PANTHER" id="PTHR30627">
    <property type="entry name" value="PEPTIDOGLYCAN D,D-TRANSPEPTIDASE"/>
    <property type="match status" value="1"/>
</dbReference>
<dbReference type="AlphaFoldDB" id="A0A852ZYF3"/>
<dbReference type="Pfam" id="PF00905">
    <property type="entry name" value="Transpeptidase"/>
    <property type="match status" value="1"/>
</dbReference>
<feature type="transmembrane region" description="Helical" evidence="5">
    <location>
        <begin position="162"/>
        <end position="181"/>
    </location>
</feature>
<dbReference type="PANTHER" id="PTHR30627:SF1">
    <property type="entry name" value="PEPTIDOGLYCAN D,D-TRANSPEPTIDASE FTSI"/>
    <property type="match status" value="1"/>
</dbReference>
<accession>A0A852ZYF3</accession>
<feature type="compositionally biased region" description="Low complexity" evidence="4">
    <location>
        <begin position="100"/>
        <end position="120"/>
    </location>
</feature>
<keyword evidence="8" id="KW-0132">Cell division</keyword>
<reference evidence="8 9" key="1">
    <citation type="submission" date="2020-07" db="EMBL/GenBank/DDBJ databases">
        <title>Sequencing the genomes of 1000 actinobacteria strains.</title>
        <authorList>
            <person name="Klenk H.-P."/>
        </authorList>
    </citation>
    <scope>NUCLEOTIDE SEQUENCE [LARGE SCALE GENOMIC DNA]</scope>
    <source>
        <strain evidence="8 9">DSM 42178</strain>
    </source>
</reference>
<dbReference type="EMBL" id="JACBZD010000001">
    <property type="protein sequence ID" value="NYI07095.1"/>
    <property type="molecule type" value="Genomic_DNA"/>
</dbReference>
<feature type="compositionally biased region" description="Basic and acidic residues" evidence="4">
    <location>
        <begin position="83"/>
        <end position="94"/>
    </location>
</feature>
<keyword evidence="3 5" id="KW-0472">Membrane</keyword>
<dbReference type="Pfam" id="PF03717">
    <property type="entry name" value="PBP_dimer"/>
    <property type="match status" value="1"/>
</dbReference>
<evidence type="ECO:0000313" key="9">
    <source>
        <dbReference type="Proteomes" id="UP000567795"/>
    </source>
</evidence>
<evidence type="ECO:0000259" key="6">
    <source>
        <dbReference type="Pfam" id="PF00905"/>
    </source>
</evidence>
<dbReference type="InterPro" id="IPR005311">
    <property type="entry name" value="PBP_dimer"/>
</dbReference>
<dbReference type="GO" id="GO:0051301">
    <property type="term" value="P:cell division"/>
    <property type="evidence" value="ECO:0007669"/>
    <property type="project" value="UniProtKB-KW"/>
</dbReference>
<name>A0A852ZYF3_9ACTN</name>
<organism evidence="8 9">
    <name type="scientific">Allostreptomyces psammosilenae</name>
    <dbReference type="NCBI Taxonomy" id="1892865"/>
    <lineage>
        <taxon>Bacteria</taxon>
        <taxon>Bacillati</taxon>
        <taxon>Actinomycetota</taxon>
        <taxon>Actinomycetes</taxon>
        <taxon>Kitasatosporales</taxon>
        <taxon>Streptomycetaceae</taxon>
        <taxon>Allostreptomyces</taxon>
    </lineage>
</organism>
<keyword evidence="5" id="KW-1133">Transmembrane helix</keyword>
<evidence type="ECO:0000256" key="2">
    <source>
        <dbReference type="ARBA" id="ARBA00007171"/>
    </source>
</evidence>